<dbReference type="Gene3D" id="3.40.50.150">
    <property type="entry name" value="Vaccinia Virus protein VP39"/>
    <property type="match status" value="1"/>
</dbReference>
<proteinExistence type="predicted"/>
<protein>
    <recommendedName>
        <fullName evidence="2">Exonuclease domain-containing protein</fullName>
    </recommendedName>
</protein>
<dbReference type="Proteomes" id="UP000663891">
    <property type="component" value="Unassembled WGS sequence"/>
</dbReference>
<evidence type="ECO:0000313" key="3">
    <source>
        <dbReference type="EMBL" id="CAF1299515.1"/>
    </source>
</evidence>
<feature type="domain" description="Exonuclease" evidence="2">
    <location>
        <begin position="132"/>
        <end position="315"/>
    </location>
</feature>
<dbReference type="PROSITE" id="PS51612">
    <property type="entry name" value="SAM_MT_2O_PK"/>
    <property type="match status" value="2"/>
</dbReference>
<feature type="compositionally biased region" description="Polar residues" evidence="1">
    <location>
        <begin position="677"/>
        <end position="713"/>
    </location>
</feature>
<dbReference type="InterPro" id="IPR025804">
    <property type="entry name" value="Pox/kineto_cap_MeTfrase"/>
</dbReference>
<dbReference type="EMBL" id="CAJNON010000517">
    <property type="protein sequence ID" value="CAF1299515.1"/>
    <property type="molecule type" value="Genomic_DNA"/>
</dbReference>
<dbReference type="GO" id="GO:0003676">
    <property type="term" value="F:nucleic acid binding"/>
    <property type="evidence" value="ECO:0007669"/>
    <property type="project" value="InterPro"/>
</dbReference>
<feature type="region of interest" description="Disordered" evidence="1">
    <location>
        <begin position="438"/>
        <end position="465"/>
    </location>
</feature>
<dbReference type="SUPFAM" id="SSF48403">
    <property type="entry name" value="Ankyrin repeat"/>
    <property type="match status" value="1"/>
</dbReference>
<feature type="region of interest" description="Disordered" evidence="1">
    <location>
        <begin position="654"/>
        <end position="713"/>
    </location>
</feature>
<feature type="compositionally biased region" description="Low complexity" evidence="1">
    <location>
        <begin position="450"/>
        <end position="465"/>
    </location>
</feature>
<dbReference type="Gene3D" id="3.30.420.10">
    <property type="entry name" value="Ribonuclease H-like superfamily/Ribonuclease H"/>
    <property type="match status" value="2"/>
</dbReference>
<name>A0A815DLS5_9BILA</name>
<evidence type="ECO:0000313" key="4">
    <source>
        <dbReference type="Proteomes" id="UP000663891"/>
    </source>
</evidence>
<dbReference type="InterPro" id="IPR036397">
    <property type="entry name" value="RNaseH_sf"/>
</dbReference>
<dbReference type="GO" id="GO:0004483">
    <property type="term" value="F:methyltransferase cap1 activity"/>
    <property type="evidence" value="ECO:0007669"/>
    <property type="project" value="InterPro"/>
</dbReference>
<comment type="caution">
    <text evidence="3">The sequence shown here is derived from an EMBL/GenBank/DDBJ whole genome shotgun (WGS) entry which is preliminary data.</text>
</comment>
<feature type="compositionally biased region" description="Basic and acidic residues" evidence="1">
    <location>
        <begin position="654"/>
        <end position="663"/>
    </location>
</feature>
<dbReference type="SMART" id="SM00479">
    <property type="entry name" value="EXOIII"/>
    <property type="match status" value="1"/>
</dbReference>
<dbReference type="CDD" id="cd20760">
    <property type="entry name" value="capping_2-OMTase_Mimiviridae"/>
    <property type="match status" value="1"/>
</dbReference>
<dbReference type="AlphaFoldDB" id="A0A815DLS5"/>
<dbReference type="InterPro" id="IPR012337">
    <property type="entry name" value="RNaseH-like_sf"/>
</dbReference>
<dbReference type="InterPro" id="IPR013520">
    <property type="entry name" value="Ribonucl_H"/>
</dbReference>
<feature type="compositionally biased region" description="Basic and acidic residues" evidence="1">
    <location>
        <begin position="312"/>
        <end position="327"/>
    </location>
</feature>
<dbReference type="Pfam" id="PF00929">
    <property type="entry name" value="RNase_T"/>
    <property type="match status" value="2"/>
</dbReference>
<feature type="region of interest" description="Disordered" evidence="1">
    <location>
        <begin position="312"/>
        <end position="375"/>
    </location>
</feature>
<dbReference type="OrthoDB" id="270189at2759"/>
<evidence type="ECO:0000256" key="1">
    <source>
        <dbReference type="SAM" id="MobiDB-lite"/>
    </source>
</evidence>
<feature type="compositionally biased region" description="Polar residues" evidence="1">
    <location>
        <begin position="337"/>
        <end position="375"/>
    </location>
</feature>
<dbReference type="InterPro" id="IPR036770">
    <property type="entry name" value="Ankyrin_rpt-contain_sf"/>
</dbReference>
<accession>A0A815DLS5</accession>
<organism evidence="3 4">
    <name type="scientific">Adineta steineri</name>
    <dbReference type="NCBI Taxonomy" id="433720"/>
    <lineage>
        <taxon>Eukaryota</taxon>
        <taxon>Metazoa</taxon>
        <taxon>Spiralia</taxon>
        <taxon>Gnathifera</taxon>
        <taxon>Rotifera</taxon>
        <taxon>Eurotatoria</taxon>
        <taxon>Bdelloidea</taxon>
        <taxon>Adinetida</taxon>
        <taxon>Adinetidae</taxon>
        <taxon>Adineta</taxon>
    </lineage>
</organism>
<dbReference type="Gene3D" id="1.25.40.20">
    <property type="entry name" value="Ankyrin repeat-containing domain"/>
    <property type="match status" value="1"/>
</dbReference>
<gene>
    <name evidence="3" type="ORF">VCS650_LOCUS30964</name>
</gene>
<sequence length="1085" mass="126820">MSMQQLNDEIEKLFRVSNKHQDSFIKRLDDLYRKFGTVSMEKWRNRTNNKNNSLLHELVEKDMPDVIEHVIREYKFDINIRRDKDGVTPLDLASVNENSNICDLLERLGATNVQREDVSKWSSDEEKEKSMNIVWLDLEMTSIEDPHILECAVIITDKHLRELTRQNWVIGFKKEVLDSLANWHQETFADCDKGGNGLFADVLKSKITREQVEKELLSLLKQYCVEKKCPLGGSSVHIDKEVLKLRMRSVHDYLHYRIIDVSSFQGIMRRWAPWIETDIKKSLARKGQESVNHRAMDDIEWSIAFMKEFRPHLTKRPVDPNNRKNERSIIQQRRRSASPSLVKKNQSPRKSNASNYNAHGNQGSASKYPSNSAYGNNSFDNKVQLYADEKRLLERIDLDKQTNVSSLRLDKNDQEIYMKNPHLREVFVNKDQLEASNKDFNKTSRRLPISRQLQRSNSSNSSRYSTTEHWGQRKLLLTEIEFLTKYGTDDDYLVIYAGAAPGSLNKNWVIGFKKEVLDSLANWHQETFADCDKGGNGLFADVLKSKITREQVEKELLSLLKQYCVEKKCPLGGSSVHIDKEVLKLRMQSVHDYLHYRIIDVSSFQGIMRRWAPWIETDIKKSLARKGQESVNHRAMDDIEWSIAFMREFRPHLTKRPVDPNNRKHERSIIQQRRRSASPSLVKKNQSPRKSNASNYNAHGNQGSVSKYPSNSAYGNNSFDNNVQLYADEKRLLERIEQDKKINVSSLHLYKNDQEIYMKNPHLREVFVNKDQLEASNKDFNKTSRRLPISRQLQRSNSSNSSRYSTTEHWGQRKLLLTEIEFLTKYGTDDDYLVIYAGAAPGSHLGYLSSLFPKCEFILFDDKEFSLMPTKNIEIKTENFTDDLARDYSNSRKKILFICNVRTYRPEENGQISLMDDMNNQGKWHSKMRPQVSLLSFRLPRTPDKITYYDGHQIIEPWASKRSIECRIVVKKDAKMTNYYYNEFENSLRQFHDIARVMYYEHNMDEVETEGLDHCYDCRAEIFILQEYIKKFQKPKNEKELKIKTAEMSADISKNIVDENRNELLGFKRTLNVVPAKGKIYSSNV</sequence>
<reference evidence="3" key="1">
    <citation type="submission" date="2021-02" db="EMBL/GenBank/DDBJ databases">
        <authorList>
            <person name="Nowell W R."/>
        </authorList>
    </citation>
    <scope>NUCLEOTIDE SEQUENCE</scope>
</reference>
<evidence type="ECO:0000259" key="2">
    <source>
        <dbReference type="SMART" id="SM00479"/>
    </source>
</evidence>
<dbReference type="NCBIfam" id="NF003765">
    <property type="entry name" value="PRK05359.1"/>
    <property type="match status" value="1"/>
</dbReference>
<dbReference type="SUPFAM" id="SSF53098">
    <property type="entry name" value="Ribonuclease H-like"/>
    <property type="match status" value="2"/>
</dbReference>
<dbReference type="InterPro" id="IPR029063">
    <property type="entry name" value="SAM-dependent_MTases_sf"/>
</dbReference>
<dbReference type="SUPFAM" id="SSF53335">
    <property type="entry name" value="S-adenosyl-L-methionine-dependent methyltransferases"/>
    <property type="match status" value="2"/>
</dbReference>
<dbReference type="GO" id="GO:0006370">
    <property type="term" value="P:7-methylguanosine mRNA capping"/>
    <property type="evidence" value="ECO:0007669"/>
    <property type="project" value="InterPro"/>
</dbReference>